<evidence type="ECO:0000256" key="4">
    <source>
        <dbReference type="ARBA" id="ARBA00022989"/>
    </source>
</evidence>
<sequence>MKLLYYSILMLLRGRGNNVTKLISLTLGLFMSILLFACVAFQLSYNHSFRQSNQLYLAYKNHATAGMQEYVYGPFAEALRENFPDQVEDATVMRRMEDWNFYHGNVRLSGLTVFGDTHLFSTLGIPVLTGNTEELKTPDALFISRMLADKLREGAPLNTVIGKVLYLNHKTPYIVRGVFQNQPENTDFPFDAVVPMAELWNEQRAGWGFDISYTVIARFRHPEQDVHVVETRLPELMKKYMPDFGQDAGGEKAFVFRSLADYHTGNSTVRTMILATTLLAIVILLVSAFNYVLISVSSLSHRAKEMGVHKCSGASAGTVFGMFLTETALMVLLSIAGVGLLMYLFADFVEEIAAVRLASLFAIQTLWMPFLVVLLVFLLAGIMPACLFSSIPVTQVFSRYTEHNASWKRPLLFIQFLGVAFAFCFLLVVFRQYQSVVDRPLGYNPERVAICWAKLGGSYENRLSFFKELPMVEDYTCSSQLVCQGYCGETFRTSEGVEVTARMDWVSPNFFPMMQVDIVEGRNFTPKKRSSNFASENHELIVNRTFVRQAGWEGSAVGRVINHEGESLTVVGIMEDYPVYSAYKEQTPVLVGWKEKLGYAHYVRLKEPFEENLATLNRTALEAFPTEEVEFVSLEKTLDEEYVNVYRFRNAVFLTGISIFFIALMGLFGYINDEICRRSKEIAIRKVNGAKSSDIIGLLTREVAWIALPAVFLGSFAAFVLGHCWLEIFAEKITVDAGLHVGVAILILTVIAVCIVWRTWRIADENPVNSIKSE</sequence>
<keyword evidence="4 6" id="KW-1133">Transmembrane helix</keyword>
<dbReference type="InterPro" id="IPR050250">
    <property type="entry name" value="Macrolide_Exporter_MacB"/>
</dbReference>
<dbReference type="GO" id="GO:0005886">
    <property type="term" value="C:plasma membrane"/>
    <property type="evidence" value="ECO:0007669"/>
    <property type="project" value="UniProtKB-SubCell"/>
</dbReference>
<gene>
    <name evidence="9" type="ORF">E5355_16565</name>
</gene>
<reference evidence="9 10" key="1">
    <citation type="submission" date="2019-04" db="EMBL/GenBank/DDBJ databases">
        <title>Microbes associate with the intestines of laboratory mice.</title>
        <authorList>
            <person name="Navarre W."/>
            <person name="Wong E."/>
            <person name="Huang K."/>
            <person name="Tropini C."/>
            <person name="Ng K."/>
            <person name="Yu B."/>
        </authorList>
    </citation>
    <scope>NUCLEOTIDE SEQUENCE [LARGE SCALE GENOMIC DNA]</scope>
    <source>
        <strain evidence="9 10">NM69_E16B</strain>
    </source>
</reference>
<proteinExistence type="predicted"/>
<feature type="transmembrane region" description="Helical" evidence="6">
    <location>
        <begin position="22"/>
        <end position="45"/>
    </location>
</feature>
<keyword evidence="5 6" id="KW-0472">Membrane</keyword>
<organism evidence="9 10">
    <name type="scientific">Bacteroides muris</name>
    <name type="common">ex Afrizal et al. 2022</name>
    <dbReference type="NCBI Taxonomy" id="2516960"/>
    <lineage>
        <taxon>Bacteria</taxon>
        <taxon>Pseudomonadati</taxon>
        <taxon>Bacteroidota</taxon>
        <taxon>Bacteroidia</taxon>
        <taxon>Bacteroidales</taxon>
        <taxon>Bacteroidaceae</taxon>
        <taxon>Bacteroides</taxon>
    </lineage>
</organism>
<dbReference type="GO" id="GO:0022857">
    <property type="term" value="F:transmembrane transporter activity"/>
    <property type="evidence" value="ECO:0007669"/>
    <property type="project" value="TreeGrafter"/>
</dbReference>
<evidence type="ECO:0000259" key="7">
    <source>
        <dbReference type="Pfam" id="PF02687"/>
    </source>
</evidence>
<feature type="transmembrane region" description="Helical" evidence="6">
    <location>
        <begin position="272"/>
        <end position="294"/>
    </location>
</feature>
<dbReference type="AlphaFoldDB" id="A0A4S2AHY0"/>
<feature type="transmembrane region" description="Helical" evidence="6">
    <location>
        <begin position="366"/>
        <end position="391"/>
    </location>
</feature>
<feature type="transmembrane region" description="Helical" evidence="6">
    <location>
        <begin position="703"/>
        <end position="726"/>
    </location>
</feature>
<evidence type="ECO:0000313" key="9">
    <source>
        <dbReference type="EMBL" id="TGY00597.1"/>
    </source>
</evidence>
<feature type="domain" description="ABC3 transporter permease C-terminal" evidence="7">
    <location>
        <begin position="278"/>
        <end position="387"/>
    </location>
</feature>
<comment type="subcellular location">
    <subcellularLocation>
        <location evidence="1">Cell membrane</location>
        <topology evidence="1">Multi-pass membrane protein</topology>
    </subcellularLocation>
</comment>
<feature type="transmembrane region" description="Helical" evidence="6">
    <location>
        <begin position="327"/>
        <end position="346"/>
    </location>
</feature>
<evidence type="ECO:0000256" key="2">
    <source>
        <dbReference type="ARBA" id="ARBA00022475"/>
    </source>
</evidence>
<protein>
    <submittedName>
        <fullName evidence="9">FtsX-like permease family protein</fullName>
    </submittedName>
</protein>
<evidence type="ECO:0000256" key="5">
    <source>
        <dbReference type="ARBA" id="ARBA00023136"/>
    </source>
</evidence>
<dbReference type="Proteomes" id="UP000310532">
    <property type="component" value="Unassembled WGS sequence"/>
</dbReference>
<dbReference type="RefSeq" id="WP_136011209.1">
    <property type="nucleotide sequence ID" value="NZ_SRYZ01000056.1"/>
</dbReference>
<dbReference type="Pfam" id="PF12704">
    <property type="entry name" value="MacB_PCD"/>
    <property type="match status" value="2"/>
</dbReference>
<keyword evidence="2" id="KW-1003">Cell membrane</keyword>
<feature type="transmembrane region" description="Helical" evidence="6">
    <location>
        <begin position="651"/>
        <end position="671"/>
    </location>
</feature>
<dbReference type="InterPro" id="IPR025857">
    <property type="entry name" value="MacB_PCD"/>
</dbReference>
<comment type="caution">
    <text evidence="9">The sequence shown here is derived from an EMBL/GenBank/DDBJ whole genome shotgun (WGS) entry which is preliminary data.</text>
</comment>
<feature type="domain" description="ABC3 transporter permease C-terminal" evidence="7">
    <location>
        <begin position="656"/>
        <end position="759"/>
    </location>
</feature>
<feature type="transmembrane region" description="Helical" evidence="6">
    <location>
        <begin position="738"/>
        <end position="760"/>
    </location>
</feature>
<evidence type="ECO:0000256" key="3">
    <source>
        <dbReference type="ARBA" id="ARBA00022692"/>
    </source>
</evidence>
<accession>A0A4S2AHY0</accession>
<name>A0A4S2AHY0_9BACE</name>
<evidence type="ECO:0000313" key="10">
    <source>
        <dbReference type="Proteomes" id="UP000310532"/>
    </source>
</evidence>
<feature type="transmembrane region" description="Helical" evidence="6">
    <location>
        <begin position="411"/>
        <end position="430"/>
    </location>
</feature>
<dbReference type="EMBL" id="SRYZ01000056">
    <property type="protein sequence ID" value="TGY00597.1"/>
    <property type="molecule type" value="Genomic_DNA"/>
</dbReference>
<feature type="domain" description="MacB-like periplasmic core" evidence="8">
    <location>
        <begin position="491"/>
        <end position="578"/>
    </location>
</feature>
<evidence type="ECO:0000256" key="6">
    <source>
        <dbReference type="SAM" id="Phobius"/>
    </source>
</evidence>
<dbReference type="PANTHER" id="PTHR30572">
    <property type="entry name" value="MEMBRANE COMPONENT OF TRANSPORTER-RELATED"/>
    <property type="match status" value="1"/>
</dbReference>
<feature type="domain" description="MacB-like periplasmic core" evidence="8">
    <location>
        <begin position="23"/>
        <end position="218"/>
    </location>
</feature>
<evidence type="ECO:0000259" key="8">
    <source>
        <dbReference type="Pfam" id="PF12704"/>
    </source>
</evidence>
<evidence type="ECO:0000256" key="1">
    <source>
        <dbReference type="ARBA" id="ARBA00004651"/>
    </source>
</evidence>
<keyword evidence="10" id="KW-1185">Reference proteome</keyword>
<dbReference type="Pfam" id="PF02687">
    <property type="entry name" value="FtsX"/>
    <property type="match status" value="2"/>
</dbReference>
<dbReference type="PANTHER" id="PTHR30572:SF18">
    <property type="entry name" value="ABC-TYPE MACROLIDE FAMILY EXPORT SYSTEM PERMEASE COMPONENT 2"/>
    <property type="match status" value="1"/>
</dbReference>
<keyword evidence="3 6" id="KW-0812">Transmembrane</keyword>
<dbReference type="InterPro" id="IPR003838">
    <property type="entry name" value="ABC3_permease_C"/>
</dbReference>